<evidence type="ECO:0000313" key="2">
    <source>
        <dbReference type="Proteomes" id="UP000600565"/>
    </source>
</evidence>
<gene>
    <name evidence="1" type="ORF">H9632_09315</name>
</gene>
<keyword evidence="2" id="KW-1185">Reference proteome</keyword>
<protein>
    <submittedName>
        <fullName evidence="1">Uncharacterized protein</fullName>
    </submittedName>
</protein>
<proteinExistence type="predicted"/>
<evidence type="ECO:0000313" key="1">
    <source>
        <dbReference type="EMBL" id="MBD8033267.1"/>
    </source>
</evidence>
<reference evidence="1 2" key="1">
    <citation type="submission" date="2020-08" db="EMBL/GenBank/DDBJ databases">
        <title>A Genomic Blueprint of the Chicken Gut Microbiome.</title>
        <authorList>
            <person name="Gilroy R."/>
            <person name="Ravi A."/>
            <person name="Getino M."/>
            <person name="Pursley I."/>
            <person name="Horton D.L."/>
            <person name="Alikhan N.-F."/>
            <person name="Baker D."/>
            <person name="Gharbi K."/>
            <person name="Hall N."/>
            <person name="Watson M."/>
            <person name="Adriaenssens E.M."/>
            <person name="Foster-Nyarko E."/>
            <person name="Jarju S."/>
            <person name="Secka A."/>
            <person name="Antonio M."/>
            <person name="Oren A."/>
            <person name="Chaudhuri R."/>
            <person name="La Ragione R.M."/>
            <person name="Hildebrand F."/>
            <person name="Pallen M.J."/>
        </authorList>
    </citation>
    <scope>NUCLEOTIDE SEQUENCE [LARGE SCALE GENOMIC DNA]</scope>
    <source>
        <strain evidence="1 2">Sa1YVA6</strain>
    </source>
</reference>
<comment type="caution">
    <text evidence="1">The sequence shown here is derived from an EMBL/GenBank/DDBJ whole genome shotgun (WGS) entry which is preliminary data.</text>
</comment>
<organism evidence="1 2">
    <name type="scientific">Solibacillus merdavium</name>
    <dbReference type="NCBI Taxonomy" id="2762218"/>
    <lineage>
        <taxon>Bacteria</taxon>
        <taxon>Bacillati</taxon>
        <taxon>Bacillota</taxon>
        <taxon>Bacilli</taxon>
        <taxon>Bacillales</taxon>
        <taxon>Caryophanaceae</taxon>
        <taxon>Solibacillus</taxon>
    </lineage>
</organism>
<name>A0ABR8XMV7_9BACL</name>
<dbReference type="EMBL" id="JACSPW010000007">
    <property type="protein sequence ID" value="MBD8033267.1"/>
    <property type="molecule type" value="Genomic_DNA"/>
</dbReference>
<sequence length="87" mass="10074">MKNRRKAYLPTNCPQKILICIFKIIFVKVERILLDLFCYMQISIGSRLARQNGKAGEEEALLTSKEKYQVINGTIRLSTEKFDDSEC</sequence>
<accession>A0ABR8XMV7</accession>
<dbReference type="Proteomes" id="UP000600565">
    <property type="component" value="Unassembled WGS sequence"/>
</dbReference>
<dbReference type="RefSeq" id="WP_191703836.1">
    <property type="nucleotide sequence ID" value="NZ_JACSPW010000007.1"/>
</dbReference>